<dbReference type="InterPro" id="IPR012902">
    <property type="entry name" value="N_methyl_site"/>
</dbReference>
<evidence type="ECO:0000256" key="1">
    <source>
        <dbReference type="ARBA" id="ARBA00005233"/>
    </source>
</evidence>
<dbReference type="NCBIfam" id="TIGR02532">
    <property type="entry name" value="IV_pilin_GFxxxE"/>
    <property type="match status" value="1"/>
</dbReference>
<keyword evidence="6" id="KW-1185">Reference proteome</keyword>
<name>A0ABT5MHE6_9BURK</name>
<dbReference type="PROSITE" id="PS00409">
    <property type="entry name" value="PROKAR_NTER_METHYL"/>
    <property type="match status" value="1"/>
</dbReference>
<dbReference type="InterPro" id="IPR001082">
    <property type="entry name" value="Pilin"/>
</dbReference>
<evidence type="ECO:0000256" key="3">
    <source>
        <dbReference type="RuleBase" id="RU000389"/>
    </source>
</evidence>
<dbReference type="Pfam" id="PF07963">
    <property type="entry name" value="N_methyl"/>
    <property type="match status" value="1"/>
</dbReference>
<dbReference type="RefSeq" id="WP_273926977.1">
    <property type="nucleotide sequence ID" value="NZ_JAQSIO010000004.1"/>
</dbReference>
<keyword evidence="4" id="KW-1133">Transmembrane helix</keyword>
<dbReference type="Proteomes" id="UP001528672">
    <property type="component" value="Unassembled WGS sequence"/>
</dbReference>
<proteinExistence type="inferred from homology"/>
<comment type="similarity">
    <text evidence="1 3">Belongs to the N-Me-Phe pilin family.</text>
</comment>
<keyword evidence="4" id="KW-0472">Membrane</keyword>
<feature type="transmembrane region" description="Helical" evidence="4">
    <location>
        <begin position="12"/>
        <end position="33"/>
    </location>
</feature>
<comment type="caution">
    <text evidence="5">The sequence shown here is derived from an EMBL/GenBank/DDBJ whole genome shotgun (WGS) entry which is preliminary data.</text>
</comment>
<evidence type="ECO:0000313" key="5">
    <source>
        <dbReference type="EMBL" id="MDD0815294.1"/>
    </source>
</evidence>
<dbReference type="EMBL" id="JAQSIO010000004">
    <property type="protein sequence ID" value="MDD0815294.1"/>
    <property type="molecule type" value="Genomic_DNA"/>
</dbReference>
<accession>A0ABT5MHE6</accession>
<dbReference type="PANTHER" id="PTHR30093">
    <property type="entry name" value="GENERAL SECRETION PATHWAY PROTEIN G"/>
    <property type="match status" value="1"/>
</dbReference>
<dbReference type="PANTHER" id="PTHR30093:SF34">
    <property type="entry name" value="PREPILIN PEPTIDASE-DEPENDENT PROTEIN D"/>
    <property type="match status" value="1"/>
</dbReference>
<evidence type="ECO:0000313" key="6">
    <source>
        <dbReference type="Proteomes" id="UP001528672"/>
    </source>
</evidence>
<keyword evidence="3" id="KW-0281">Fimbrium</keyword>
<keyword evidence="2" id="KW-0488">Methylation</keyword>
<reference evidence="5 6" key="1">
    <citation type="submission" date="2023-02" db="EMBL/GenBank/DDBJ databases">
        <title>Bacterial whole genome sequence for Curvibacter sp. HBC28.</title>
        <authorList>
            <person name="Le V."/>
            <person name="Ko S.-R."/>
            <person name="Ahn C.-Y."/>
            <person name="Oh H.-M."/>
        </authorList>
    </citation>
    <scope>NUCLEOTIDE SEQUENCE [LARGE SCALE GENOMIC DNA]</scope>
    <source>
        <strain evidence="5 6">HBC28</strain>
    </source>
</reference>
<dbReference type="Pfam" id="PF00114">
    <property type="entry name" value="Pilin"/>
    <property type="match status" value="1"/>
</dbReference>
<evidence type="ECO:0000256" key="4">
    <source>
        <dbReference type="SAM" id="Phobius"/>
    </source>
</evidence>
<evidence type="ECO:0000256" key="2">
    <source>
        <dbReference type="ARBA" id="ARBA00022481"/>
    </source>
</evidence>
<protein>
    <submittedName>
        <fullName evidence="5">Pilin</fullName>
    </submittedName>
</protein>
<dbReference type="SUPFAM" id="SSF54523">
    <property type="entry name" value="Pili subunits"/>
    <property type="match status" value="1"/>
</dbReference>
<keyword evidence="4" id="KW-0812">Transmembrane</keyword>
<gene>
    <name evidence="5" type="ORF">PSQ39_11690</name>
</gene>
<sequence>MSKRTAQSGFTLIELMIVVAVIGILAAVALPAYRDYTVRAKVSEVIMAATACRTSVSEVIQTASSANVEDALKQACTDQLSKYVAKVSVDGNGMVQVTANPATLSSLGTNNVLTFTPVVSSGSSDAMVYKAFVGATGGGQSLDGWACGSRAGLPIAGGTTMERRYLPATCHGSYP</sequence>
<dbReference type="InterPro" id="IPR045584">
    <property type="entry name" value="Pilin-like"/>
</dbReference>
<dbReference type="Gene3D" id="3.30.700.10">
    <property type="entry name" value="Glycoprotein, Type 4 Pilin"/>
    <property type="match status" value="1"/>
</dbReference>
<organism evidence="5 6">
    <name type="scientific">Curvibacter microcysteis</name>
    <dbReference type="NCBI Taxonomy" id="3026419"/>
    <lineage>
        <taxon>Bacteria</taxon>
        <taxon>Pseudomonadati</taxon>
        <taxon>Pseudomonadota</taxon>
        <taxon>Betaproteobacteria</taxon>
        <taxon>Burkholderiales</taxon>
        <taxon>Comamonadaceae</taxon>
        <taxon>Curvibacter</taxon>
    </lineage>
</organism>